<dbReference type="RefSeq" id="WP_304374673.1">
    <property type="nucleotide sequence ID" value="NZ_JAUOZU010000001.1"/>
</dbReference>
<reference evidence="5" key="1">
    <citation type="journal article" date="2015" name="Int. J. Syst. Evol. Microbiol.">
        <title>Rhizobium alvei sp. nov., isolated from a freshwater river.</title>
        <authorList>
            <person name="Sheu S.Y."/>
            <person name="Huang H.W."/>
            <person name="Young C.C."/>
            <person name="Chen W.M."/>
        </authorList>
    </citation>
    <scope>NUCLEOTIDE SEQUENCE</scope>
    <source>
        <strain evidence="5">TNR-22</strain>
    </source>
</reference>
<dbReference type="PROSITE" id="PS51352">
    <property type="entry name" value="THIOREDOXIN_2"/>
    <property type="match status" value="1"/>
</dbReference>
<proteinExistence type="inferred from homology"/>
<evidence type="ECO:0000259" key="4">
    <source>
        <dbReference type="PROSITE" id="PS51352"/>
    </source>
</evidence>
<evidence type="ECO:0000256" key="2">
    <source>
        <dbReference type="ARBA" id="ARBA00023002"/>
    </source>
</evidence>
<evidence type="ECO:0000313" key="6">
    <source>
        <dbReference type="Proteomes" id="UP001174932"/>
    </source>
</evidence>
<comment type="catalytic activity">
    <reaction evidence="3">
        <text>a hydroperoxide + 2 glutathione = an alcohol + glutathione disulfide + H2O</text>
        <dbReference type="Rhea" id="RHEA:62632"/>
        <dbReference type="ChEBI" id="CHEBI:15377"/>
        <dbReference type="ChEBI" id="CHEBI:30879"/>
        <dbReference type="ChEBI" id="CHEBI:35924"/>
        <dbReference type="ChEBI" id="CHEBI:57925"/>
        <dbReference type="ChEBI" id="CHEBI:58297"/>
        <dbReference type="EC" id="1.11.1.27"/>
    </reaction>
</comment>
<sequence>MTIAIGDKIPAAKLKEKTADGAVDLEIGDLLKGRKVVLFAVPGAFTPTCSLNHLPGYLDNLDTFKAKGVEEIMVVSVNDVHVMGAWAKASGGEGKIRFLADGNAEFAKALGLEMDLSAGGLGLRSKRYSMLIEDGVVKQLNIEDQPGKAVTSGAETLLGQL</sequence>
<dbReference type="CDD" id="cd03013">
    <property type="entry name" value="PRX5_like"/>
    <property type="match status" value="1"/>
</dbReference>
<dbReference type="PANTHER" id="PTHR10430">
    <property type="entry name" value="PEROXIREDOXIN"/>
    <property type="match status" value="1"/>
</dbReference>
<keyword evidence="6" id="KW-1185">Reference proteome</keyword>
<dbReference type="InterPro" id="IPR037944">
    <property type="entry name" value="PRX5-like"/>
</dbReference>
<keyword evidence="1 3" id="KW-0575">Peroxidase</keyword>
<dbReference type="EMBL" id="JAUOZU010000001">
    <property type="protein sequence ID" value="MDO6962801.1"/>
    <property type="molecule type" value="Genomic_DNA"/>
</dbReference>
<dbReference type="InterPro" id="IPR013766">
    <property type="entry name" value="Thioredoxin_domain"/>
</dbReference>
<keyword evidence="2 3" id="KW-0560">Oxidoreductase</keyword>
<dbReference type="SUPFAM" id="SSF52833">
    <property type="entry name" value="Thioredoxin-like"/>
    <property type="match status" value="1"/>
</dbReference>
<evidence type="ECO:0000256" key="3">
    <source>
        <dbReference type="RuleBase" id="RU366011"/>
    </source>
</evidence>
<protein>
    <recommendedName>
        <fullName evidence="3">Glutathione-dependent peroxiredoxin</fullName>
        <ecNumber evidence="3">1.11.1.27</ecNumber>
    </recommendedName>
</protein>
<comment type="function">
    <text evidence="3">Thiol-specific peroxidase that catalyzes the reduction of hydrogen peroxide and organic hydroperoxides to water and alcohols, respectively. Plays a role in cell protection against oxidative stress by detoxifying peroxides.</text>
</comment>
<organism evidence="5 6">
    <name type="scientific">Rhizobium alvei</name>
    <dbReference type="NCBI Taxonomy" id="1132659"/>
    <lineage>
        <taxon>Bacteria</taxon>
        <taxon>Pseudomonadati</taxon>
        <taxon>Pseudomonadota</taxon>
        <taxon>Alphaproteobacteria</taxon>
        <taxon>Hyphomicrobiales</taxon>
        <taxon>Rhizobiaceae</taxon>
        <taxon>Rhizobium/Agrobacterium group</taxon>
        <taxon>Rhizobium</taxon>
    </lineage>
</organism>
<dbReference type="InterPro" id="IPR013740">
    <property type="entry name" value="Redoxin"/>
</dbReference>
<evidence type="ECO:0000256" key="1">
    <source>
        <dbReference type="ARBA" id="ARBA00022559"/>
    </source>
</evidence>
<dbReference type="Gene3D" id="3.40.30.10">
    <property type="entry name" value="Glutaredoxin"/>
    <property type="match status" value="1"/>
</dbReference>
<keyword evidence="3" id="KW-0049">Antioxidant</keyword>
<keyword evidence="3" id="KW-0676">Redox-active center</keyword>
<dbReference type="Proteomes" id="UP001174932">
    <property type="component" value="Unassembled WGS sequence"/>
</dbReference>
<reference evidence="5" key="2">
    <citation type="submission" date="2023-07" db="EMBL/GenBank/DDBJ databases">
        <authorList>
            <person name="Shen H."/>
        </authorList>
    </citation>
    <scope>NUCLEOTIDE SEQUENCE</scope>
    <source>
        <strain evidence="5">TNR-22</strain>
    </source>
</reference>
<accession>A0ABT8YGM8</accession>
<dbReference type="Pfam" id="PF08534">
    <property type="entry name" value="Redoxin"/>
    <property type="match status" value="1"/>
</dbReference>
<dbReference type="PANTHER" id="PTHR10430:SF16">
    <property type="entry name" value="PEROXIREDOXIN-5, MITOCHONDRIAL"/>
    <property type="match status" value="1"/>
</dbReference>
<name>A0ABT8YGM8_9HYPH</name>
<feature type="domain" description="Thioredoxin" evidence="4">
    <location>
        <begin position="3"/>
        <end position="161"/>
    </location>
</feature>
<evidence type="ECO:0000313" key="5">
    <source>
        <dbReference type="EMBL" id="MDO6962801.1"/>
    </source>
</evidence>
<comment type="caution">
    <text evidence="5">The sequence shown here is derived from an EMBL/GenBank/DDBJ whole genome shotgun (WGS) entry which is preliminary data.</text>
</comment>
<dbReference type="InterPro" id="IPR036249">
    <property type="entry name" value="Thioredoxin-like_sf"/>
</dbReference>
<dbReference type="EC" id="1.11.1.27" evidence="3"/>
<comment type="similarity">
    <text evidence="3">Belongs to the peroxiredoxin family. Prx5 subfamily.</text>
</comment>
<gene>
    <name evidence="5" type="ORF">Q4481_02465</name>
</gene>